<gene>
    <name evidence="4" type="ORF">SISSUDRAFT_982444</name>
</gene>
<protein>
    <submittedName>
        <fullName evidence="4">Bola-like protein</fullName>
    </submittedName>
</protein>
<dbReference type="SUPFAM" id="SSF82657">
    <property type="entry name" value="BolA-like"/>
    <property type="match status" value="1"/>
</dbReference>
<evidence type="ECO:0000256" key="2">
    <source>
        <dbReference type="RuleBase" id="RU003860"/>
    </source>
</evidence>
<dbReference type="STRING" id="1314776.A0A166FYY4"/>
<dbReference type="InterPro" id="IPR052275">
    <property type="entry name" value="Mt_Fe-S_assembly_factor"/>
</dbReference>
<accession>A0A166FYY4</accession>
<evidence type="ECO:0000313" key="5">
    <source>
        <dbReference type="Proteomes" id="UP000076798"/>
    </source>
</evidence>
<keyword evidence="5" id="KW-1185">Reference proteome</keyword>
<dbReference type="InterPro" id="IPR002634">
    <property type="entry name" value="BolA"/>
</dbReference>
<dbReference type="EMBL" id="KV428024">
    <property type="protein sequence ID" value="KZT41141.1"/>
    <property type="molecule type" value="Genomic_DNA"/>
</dbReference>
<dbReference type="Pfam" id="PF01722">
    <property type="entry name" value="BolA"/>
    <property type="match status" value="1"/>
</dbReference>
<name>A0A166FYY4_9AGAM</name>
<sequence>MLRSLQLARRSRPLRYLSNNARPPPQPEPLSEGEQALHDKLHKLFEPSDLQVQDISGGCGTFYAISIKSKAFSGLSTVKQHQLVTKQLKEEIAGIHGLQVQSPVEMHDNLIEMIFVS</sequence>
<dbReference type="InterPro" id="IPR036065">
    <property type="entry name" value="BolA-like_sf"/>
</dbReference>
<dbReference type="Gene3D" id="3.30.300.90">
    <property type="entry name" value="BolA-like"/>
    <property type="match status" value="1"/>
</dbReference>
<evidence type="ECO:0000256" key="1">
    <source>
        <dbReference type="ARBA" id="ARBA00005578"/>
    </source>
</evidence>
<evidence type="ECO:0000256" key="3">
    <source>
        <dbReference type="SAM" id="MobiDB-lite"/>
    </source>
</evidence>
<comment type="similarity">
    <text evidence="1 2">Belongs to the BolA/IbaG family.</text>
</comment>
<organism evidence="4 5">
    <name type="scientific">Sistotremastrum suecicum HHB10207 ss-3</name>
    <dbReference type="NCBI Taxonomy" id="1314776"/>
    <lineage>
        <taxon>Eukaryota</taxon>
        <taxon>Fungi</taxon>
        <taxon>Dikarya</taxon>
        <taxon>Basidiomycota</taxon>
        <taxon>Agaricomycotina</taxon>
        <taxon>Agaricomycetes</taxon>
        <taxon>Sistotremastrales</taxon>
        <taxon>Sistotremastraceae</taxon>
        <taxon>Sistotremastrum</taxon>
    </lineage>
</organism>
<dbReference type="AlphaFoldDB" id="A0A166FYY4"/>
<proteinExistence type="inferred from homology"/>
<dbReference type="PANTHER" id="PTHR46188:SF1">
    <property type="entry name" value="BOLA-LIKE PROTEIN 3"/>
    <property type="match status" value="1"/>
</dbReference>
<feature type="region of interest" description="Disordered" evidence="3">
    <location>
        <begin position="1"/>
        <end position="33"/>
    </location>
</feature>
<dbReference type="OrthoDB" id="203381at2759"/>
<evidence type="ECO:0000313" key="4">
    <source>
        <dbReference type="EMBL" id="KZT41141.1"/>
    </source>
</evidence>
<dbReference type="Proteomes" id="UP000076798">
    <property type="component" value="Unassembled WGS sequence"/>
</dbReference>
<dbReference type="GO" id="GO:0005759">
    <property type="term" value="C:mitochondrial matrix"/>
    <property type="evidence" value="ECO:0007669"/>
    <property type="project" value="TreeGrafter"/>
</dbReference>
<dbReference type="PANTHER" id="PTHR46188">
    <property type="entry name" value="BOLA-LIKE PROTEIN 3"/>
    <property type="match status" value="1"/>
</dbReference>
<reference evidence="4 5" key="1">
    <citation type="journal article" date="2016" name="Mol. Biol. Evol.">
        <title>Comparative Genomics of Early-Diverging Mushroom-Forming Fungi Provides Insights into the Origins of Lignocellulose Decay Capabilities.</title>
        <authorList>
            <person name="Nagy L.G."/>
            <person name="Riley R."/>
            <person name="Tritt A."/>
            <person name="Adam C."/>
            <person name="Daum C."/>
            <person name="Floudas D."/>
            <person name="Sun H."/>
            <person name="Yadav J.S."/>
            <person name="Pangilinan J."/>
            <person name="Larsson K.H."/>
            <person name="Matsuura K."/>
            <person name="Barry K."/>
            <person name="Labutti K."/>
            <person name="Kuo R."/>
            <person name="Ohm R.A."/>
            <person name="Bhattacharya S.S."/>
            <person name="Shirouzu T."/>
            <person name="Yoshinaga Y."/>
            <person name="Martin F.M."/>
            <person name="Grigoriev I.V."/>
            <person name="Hibbett D.S."/>
        </authorList>
    </citation>
    <scope>NUCLEOTIDE SEQUENCE [LARGE SCALE GENOMIC DNA]</scope>
    <source>
        <strain evidence="4 5">HHB10207 ss-3</strain>
    </source>
</reference>